<dbReference type="EMBL" id="CAJNOK010002388">
    <property type="protein sequence ID" value="CAF0857818.1"/>
    <property type="molecule type" value="Genomic_DNA"/>
</dbReference>
<feature type="non-terminal residue" evidence="2">
    <location>
        <position position="1"/>
    </location>
</feature>
<accession>A0A8S2HFZ2</accession>
<dbReference type="EMBL" id="CAJOBA010002388">
    <property type="protein sequence ID" value="CAF3642788.1"/>
    <property type="molecule type" value="Genomic_DNA"/>
</dbReference>
<protein>
    <submittedName>
        <fullName evidence="2">Uncharacterized protein</fullName>
    </submittedName>
</protein>
<evidence type="ECO:0000313" key="3">
    <source>
        <dbReference type="Proteomes" id="UP000682733"/>
    </source>
</evidence>
<evidence type="ECO:0000313" key="1">
    <source>
        <dbReference type="EMBL" id="CAF0857818.1"/>
    </source>
</evidence>
<proteinExistence type="predicted"/>
<sequence length="596" mass="68211">KGKRSVYEINYTMSGKRISCVLCTKVDSMAKAKYITICSTQVEQKIRLAYRIRHHNELLGILLNQQIHRYCYLKLTKNLPSLTKRFRHSNENHPQTTKNGSCITIVPDKQDHDIHNLTLSPIQTTYLSSSNDGFEVQLHVTSETHDAECSSQNSLEQSKLSICLNERKRHVESSTDKYAMYANNSHAFNSILAEESSDPTSLRRIETSSISSSNILEDTRIQNQIRSVKTPKSYRFSSISCKKTPTLRTFGDKGYEQKFLRRVSSSRNKRRAERKPLHDADYPRLLDDTQTTQLYSDPFEELCGWLLSLLETGILIPMVEKLKENPNILTDFNSSLFWNCVPVLLKNLIGSVTLNERQFEELKCDHMYYDLLNKDMYSTTMKLRHSFGIKIADNFDLNKESLHGENSIHIMNQIIVQNPVNDEIIANVNDCLSKLVDDAVSQSVELHGMPNASDAVTLASNYSTTRSKMSGYHPYTDTSFNQILLGYVLSKYAKQNNPIDYQLITIYPGDFHLMKNLMIVIWDVLDGSGIEVNIALDQTIECSINKFGKGHGGISRRFSHDLIDEWVNTFAYRALLTKQLTKFVKWKQQTTPLIPT</sequence>
<organism evidence="2 3">
    <name type="scientific">Didymodactylos carnosus</name>
    <dbReference type="NCBI Taxonomy" id="1234261"/>
    <lineage>
        <taxon>Eukaryota</taxon>
        <taxon>Metazoa</taxon>
        <taxon>Spiralia</taxon>
        <taxon>Gnathifera</taxon>
        <taxon>Rotifera</taxon>
        <taxon>Eurotatoria</taxon>
        <taxon>Bdelloidea</taxon>
        <taxon>Philodinida</taxon>
        <taxon>Philodinidae</taxon>
        <taxon>Didymodactylos</taxon>
    </lineage>
</organism>
<dbReference type="Proteomes" id="UP000677228">
    <property type="component" value="Unassembled WGS sequence"/>
</dbReference>
<name>A0A8S2HFZ2_9BILA</name>
<comment type="caution">
    <text evidence="2">The sequence shown here is derived from an EMBL/GenBank/DDBJ whole genome shotgun (WGS) entry which is preliminary data.</text>
</comment>
<dbReference type="AlphaFoldDB" id="A0A8S2HFZ2"/>
<gene>
    <name evidence="1" type="ORF">OVA965_LOCUS7479</name>
    <name evidence="2" type="ORF">TMI583_LOCUS7474</name>
</gene>
<evidence type="ECO:0000313" key="2">
    <source>
        <dbReference type="EMBL" id="CAF3642788.1"/>
    </source>
</evidence>
<reference evidence="2" key="1">
    <citation type="submission" date="2021-02" db="EMBL/GenBank/DDBJ databases">
        <authorList>
            <person name="Nowell W R."/>
        </authorList>
    </citation>
    <scope>NUCLEOTIDE SEQUENCE</scope>
</reference>
<dbReference type="Proteomes" id="UP000682733">
    <property type="component" value="Unassembled WGS sequence"/>
</dbReference>